<feature type="domain" description="Major facilitator superfamily (MFS) profile" evidence="5">
    <location>
        <begin position="43"/>
        <end position="429"/>
    </location>
</feature>
<feature type="transmembrane region" description="Helical" evidence="4">
    <location>
        <begin position="340"/>
        <end position="356"/>
    </location>
</feature>
<dbReference type="GO" id="GO:0022857">
    <property type="term" value="F:transmembrane transporter activity"/>
    <property type="evidence" value="ECO:0007669"/>
    <property type="project" value="InterPro"/>
</dbReference>
<feature type="transmembrane region" description="Helical" evidence="4">
    <location>
        <begin position="43"/>
        <end position="62"/>
    </location>
</feature>
<proteinExistence type="predicted"/>
<feature type="transmembrane region" description="Helical" evidence="4">
    <location>
        <begin position="197"/>
        <end position="221"/>
    </location>
</feature>
<feature type="transmembrane region" description="Helical" evidence="4">
    <location>
        <begin position="74"/>
        <end position="93"/>
    </location>
</feature>
<dbReference type="InterPro" id="IPR036259">
    <property type="entry name" value="MFS_trans_sf"/>
</dbReference>
<evidence type="ECO:0000256" key="3">
    <source>
        <dbReference type="ARBA" id="ARBA00023136"/>
    </source>
</evidence>
<dbReference type="Gene3D" id="1.20.1250.20">
    <property type="entry name" value="MFS general substrate transporter like domains"/>
    <property type="match status" value="2"/>
</dbReference>
<sequence length="434" mass="44980">MPHLPPTHAPFTGTVLSTPPAGITIMTPTTIAAAPTRSTDFRAIGLIGAAHFVSHVYMLVLPPLFPYVRAEFNVSYLELGSVIAVFNIISAVLQTPAGFLVDRTSARTVLIGGLLIGSAALAAAGLVSGFLAFGVMFALLGLANTVYHPADYALLSNRISGPRLSQAFSIHIFAGFIGTALTPAAMIMLASSLGWRGAFLATAILGFVVALALMAFGGPLAGREAARAKAATGGTAPGAGDWRVLMTWPVMLNLLFFVLISGVSVGVQNYSIVALQALWGTPISFGTTALTAYLLCSAFAVLAGGWITTRTHRHDLVATTGLALSGFTLLPVAFFDLGAALLLFFMGLSGFFNGALQPSRDMIVRQVTPPGAFGRVFGFVTTGFNIGGIIAPPAFGYMMDSGSPRAIFIGSALLSLAAIPTVMATVANRPRKAA</sequence>
<keyword evidence="7" id="KW-1185">Reference proteome</keyword>
<evidence type="ECO:0000256" key="2">
    <source>
        <dbReference type="ARBA" id="ARBA00022989"/>
    </source>
</evidence>
<dbReference type="Pfam" id="PF07690">
    <property type="entry name" value="MFS_1"/>
    <property type="match status" value="1"/>
</dbReference>
<evidence type="ECO:0000256" key="1">
    <source>
        <dbReference type="ARBA" id="ARBA00022692"/>
    </source>
</evidence>
<accession>A0A1W6ZVX5</accession>
<evidence type="ECO:0000256" key="4">
    <source>
        <dbReference type="SAM" id="Phobius"/>
    </source>
</evidence>
<dbReference type="GO" id="GO:0005886">
    <property type="term" value="C:plasma membrane"/>
    <property type="evidence" value="ECO:0007669"/>
    <property type="project" value="TreeGrafter"/>
</dbReference>
<dbReference type="PROSITE" id="PS50850">
    <property type="entry name" value="MFS"/>
    <property type="match status" value="1"/>
</dbReference>
<feature type="transmembrane region" description="Helical" evidence="4">
    <location>
        <begin position="376"/>
        <end position="395"/>
    </location>
</feature>
<evidence type="ECO:0000313" key="7">
    <source>
        <dbReference type="Proteomes" id="UP000194137"/>
    </source>
</evidence>
<feature type="transmembrane region" description="Helical" evidence="4">
    <location>
        <begin position="407"/>
        <end position="427"/>
    </location>
</feature>
<reference evidence="6 7" key="1">
    <citation type="submission" date="2017-05" db="EMBL/GenBank/DDBJ databases">
        <title>Full genome sequence of Pseudorhodoplanes sinuspersici.</title>
        <authorList>
            <person name="Dastgheib S.M.M."/>
            <person name="Shavandi M."/>
            <person name="Tirandaz H."/>
        </authorList>
    </citation>
    <scope>NUCLEOTIDE SEQUENCE [LARGE SCALE GENOMIC DNA]</scope>
    <source>
        <strain evidence="6 7">RIPI110</strain>
    </source>
</reference>
<feature type="transmembrane region" description="Helical" evidence="4">
    <location>
        <begin position="242"/>
        <end position="263"/>
    </location>
</feature>
<keyword evidence="2 4" id="KW-1133">Transmembrane helix</keyword>
<organism evidence="6 7">
    <name type="scientific">Pseudorhodoplanes sinuspersici</name>
    <dbReference type="NCBI Taxonomy" id="1235591"/>
    <lineage>
        <taxon>Bacteria</taxon>
        <taxon>Pseudomonadati</taxon>
        <taxon>Pseudomonadota</taxon>
        <taxon>Alphaproteobacteria</taxon>
        <taxon>Hyphomicrobiales</taxon>
        <taxon>Pseudorhodoplanes</taxon>
    </lineage>
</organism>
<feature type="transmembrane region" description="Helical" evidence="4">
    <location>
        <begin position="283"/>
        <end position="304"/>
    </location>
</feature>
<feature type="transmembrane region" description="Helical" evidence="4">
    <location>
        <begin position="130"/>
        <end position="147"/>
    </location>
</feature>
<keyword evidence="3 4" id="KW-0472">Membrane</keyword>
<dbReference type="SUPFAM" id="SSF103473">
    <property type="entry name" value="MFS general substrate transporter"/>
    <property type="match status" value="1"/>
</dbReference>
<gene>
    <name evidence="6" type="ORF">CAK95_18770</name>
</gene>
<evidence type="ECO:0000313" key="6">
    <source>
        <dbReference type="EMBL" id="ARQ00905.1"/>
    </source>
</evidence>
<evidence type="ECO:0000259" key="5">
    <source>
        <dbReference type="PROSITE" id="PS50850"/>
    </source>
</evidence>
<feature type="transmembrane region" description="Helical" evidence="4">
    <location>
        <begin position="168"/>
        <end position="191"/>
    </location>
</feature>
<protein>
    <recommendedName>
        <fullName evidence="5">Major facilitator superfamily (MFS) profile domain-containing protein</fullName>
    </recommendedName>
</protein>
<dbReference type="AlphaFoldDB" id="A0A1W6ZVX5"/>
<dbReference type="EMBL" id="CP021112">
    <property type="protein sequence ID" value="ARQ00905.1"/>
    <property type="molecule type" value="Genomic_DNA"/>
</dbReference>
<name>A0A1W6ZVX5_9HYPH</name>
<dbReference type="PANTHER" id="PTHR43129">
    <property type="entry name" value="FOSMIDOMYCIN RESISTANCE PROTEIN"/>
    <property type="match status" value="1"/>
</dbReference>
<dbReference type="InterPro" id="IPR020846">
    <property type="entry name" value="MFS_dom"/>
</dbReference>
<feature type="transmembrane region" description="Helical" evidence="4">
    <location>
        <begin position="316"/>
        <end position="334"/>
    </location>
</feature>
<keyword evidence="1 4" id="KW-0812">Transmembrane</keyword>
<dbReference type="InterPro" id="IPR011701">
    <property type="entry name" value="MFS"/>
</dbReference>
<dbReference type="Proteomes" id="UP000194137">
    <property type="component" value="Chromosome"/>
</dbReference>
<dbReference type="PANTHER" id="PTHR43129:SF1">
    <property type="entry name" value="FOSMIDOMYCIN RESISTANCE PROTEIN"/>
    <property type="match status" value="1"/>
</dbReference>
<feature type="transmembrane region" description="Helical" evidence="4">
    <location>
        <begin position="105"/>
        <end position="124"/>
    </location>
</feature>
<dbReference type="KEGG" id="psin:CAK95_18770"/>